<reference evidence="1" key="1">
    <citation type="journal article" date="2015" name="Nature">
        <title>Complex archaea that bridge the gap between prokaryotes and eukaryotes.</title>
        <authorList>
            <person name="Spang A."/>
            <person name="Saw J.H."/>
            <person name="Jorgensen S.L."/>
            <person name="Zaremba-Niedzwiedzka K."/>
            <person name="Martijn J."/>
            <person name="Lind A.E."/>
            <person name="van Eijk R."/>
            <person name="Schleper C."/>
            <person name="Guy L."/>
            <person name="Ettema T.J."/>
        </authorList>
    </citation>
    <scope>NUCLEOTIDE SEQUENCE</scope>
</reference>
<proteinExistence type="predicted"/>
<accession>A0A0F9GBL8</accession>
<dbReference type="AlphaFoldDB" id="A0A0F9GBL8"/>
<evidence type="ECO:0000313" key="1">
    <source>
        <dbReference type="EMBL" id="KKL96148.1"/>
    </source>
</evidence>
<sequence length="70" mass="7620">MNAPPTPKARVAVTARGRQTKDPVRHAFWAQAVIRSGHASCGARVQVTPIETDFDAAHPRSCRRCVAVQI</sequence>
<gene>
    <name evidence="1" type="ORF">LCGC14_1847330</name>
</gene>
<protein>
    <submittedName>
        <fullName evidence="1">Uncharacterized protein</fullName>
    </submittedName>
</protein>
<name>A0A0F9GBL8_9ZZZZ</name>
<organism evidence="1">
    <name type="scientific">marine sediment metagenome</name>
    <dbReference type="NCBI Taxonomy" id="412755"/>
    <lineage>
        <taxon>unclassified sequences</taxon>
        <taxon>metagenomes</taxon>
        <taxon>ecological metagenomes</taxon>
    </lineage>
</organism>
<comment type="caution">
    <text evidence="1">The sequence shown here is derived from an EMBL/GenBank/DDBJ whole genome shotgun (WGS) entry which is preliminary data.</text>
</comment>
<dbReference type="EMBL" id="LAZR01018508">
    <property type="protein sequence ID" value="KKL96148.1"/>
    <property type="molecule type" value="Genomic_DNA"/>
</dbReference>